<dbReference type="AlphaFoldDB" id="A0A0P9CYL7"/>
<name>A0A0P9CYL7_9CHLR</name>
<dbReference type="Proteomes" id="UP000050509">
    <property type="component" value="Unassembled WGS sequence"/>
</dbReference>
<dbReference type="PANTHER" id="PTHR30337:SF0">
    <property type="entry name" value="NUCLEASE SBCCD SUBUNIT D"/>
    <property type="match status" value="1"/>
</dbReference>
<dbReference type="InterPro" id="IPR029052">
    <property type="entry name" value="Metallo-depent_PP-like"/>
</dbReference>
<reference evidence="1 2" key="1">
    <citation type="submission" date="2015-09" db="EMBL/GenBank/DDBJ databases">
        <title>Draft genome sequence of Kouleothrix aurantiaca JCM 19913.</title>
        <authorList>
            <person name="Hemp J."/>
        </authorList>
    </citation>
    <scope>NUCLEOTIDE SEQUENCE [LARGE SCALE GENOMIC DNA]</scope>
    <source>
        <strain evidence="1 2">COM-B</strain>
    </source>
</reference>
<sequence>TFLRTTAEQLDPAIPAVLTAHGTIDGATLGAERQIMLGKDLILPRSFVALPGIDYVALGHIHKHQTLGEHPPIVYAGSIERIDFGEEREDKGCVIVKLERGNTSWQFHKLAARPFVTVDVDVRNSPDPQARVLTAIERQQLTDAVVRVQIKALPDQAGLLRVDDFQQQLEAAGAFQVAAIATDIERANRGRLASGDENILDGLTPRKALELYLRAKDTPEDRIAALLDAAEELFAEQSDGASA</sequence>
<gene>
    <name evidence="1" type="ORF">SE17_39480</name>
</gene>
<organism evidence="1 2">
    <name type="scientific">Kouleothrix aurantiaca</name>
    <dbReference type="NCBI Taxonomy" id="186479"/>
    <lineage>
        <taxon>Bacteria</taxon>
        <taxon>Bacillati</taxon>
        <taxon>Chloroflexota</taxon>
        <taxon>Chloroflexia</taxon>
        <taxon>Chloroflexales</taxon>
        <taxon>Roseiflexineae</taxon>
        <taxon>Roseiflexaceae</taxon>
        <taxon>Kouleothrix</taxon>
    </lineage>
</organism>
<dbReference type="Gene3D" id="3.60.21.10">
    <property type="match status" value="1"/>
</dbReference>
<feature type="non-terminal residue" evidence="1">
    <location>
        <position position="1"/>
    </location>
</feature>
<dbReference type="EMBL" id="LJCR01002874">
    <property type="protein sequence ID" value="KPV48174.1"/>
    <property type="molecule type" value="Genomic_DNA"/>
</dbReference>
<keyword evidence="2" id="KW-1185">Reference proteome</keyword>
<dbReference type="PATRIC" id="fig|186479.3.peg.5946"/>
<proteinExistence type="predicted"/>
<dbReference type="InterPro" id="IPR050535">
    <property type="entry name" value="DNA_Repair-Maintenance_Comp"/>
</dbReference>
<protein>
    <submittedName>
        <fullName evidence="1">Nuclease SbcCD subunit D</fullName>
    </submittedName>
</protein>
<dbReference type="SUPFAM" id="SSF56300">
    <property type="entry name" value="Metallo-dependent phosphatases"/>
    <property type="match status" value="1"/>
</dbReference>
<evidence type="ECO:0000313" key="1">
    <source>
        <dbReference type="EMBL" id="KPV48174.1"/>
    </source>
</evidence>
<evidence type="ECO:0000313" key="2">
    <source>
        <dbReference type="Proteomes" id="UP000050509"/>
    </source>
</evidence>
<dbReference type="PANTHER" id="PTHR30337">
    <property type="entry name" value="COMPONENT OF ATP-DEPENDENT DSDNA EXONUCLEASE"/>
    <property type="match status" value="1"/>
</dbReference>
<comment type="caution">
    <text evidence="1">The sequence shown here is derived from an EMBL/GenBank/DDBJ whole genome shotgun (WGS) entry which is preliminary data.</text>
</comment>
<accession>A0A0P9CYL7</accession>